<dbReference type="InterPro" id="IPR012675">
    <property type="entry name" value="Beta-grasp_dom_sf"/>
</dbReference>
<protein>
    <submittedName>
        <fullName evidence="1">Thiamine biosynthesis protein ThiS</fullName>
    </submittedName>
</protein>
<proteinExistence type="predicted"/>
<dbReference type="CDD" id="cd00565">
    <property type="entry name" value="Ubl_ThiS"/>
    <property type="match status" value="1"/>
</dbReference>
<dbReference type="RefSeq" id="WP_004334953.1">
    <property type="nucleotide sequence ID" value="NZ_ACNN01000034.1"/>
</dbReference>
<sequence length="66" mass="7097">MQIILNGHPHNTPEDTTLLDLMTQLGHAEGHVAVAIDQTIIKRVAWPDTPLHEGNKVLIIGAVKGG</sequence>
<dbReference type="Pfam" id="PF02597">
    <property type="entry name" value="ThiS"/>
    <property type="match status" value="1"/>
</dbReference>
<dbReference type="GeneID" id="93365730"/>
<organism evidence="1 2">
    <name type="scientific">Porphyromonas endodontalis (strain ATCC 35406 / DSM 24491 / JCM 8526 / CCUG 16442 / BCRC 14492 / NCTC 13058 / HG 370)</name>
    <name type="common">Bacteroides endodontalis</name>
    <dbReference type="NCBI Taxonomy" id="553175"/>
    <lineage>
        <taxon>Bacteria</taxon>
        <taxon>Pseudomonadati</taxon>
        <taxon>Bacteroidota</taxon>
        <taxon>Bacteroidia</taxon>
        <taxon>Bacteroidales</taxon>
        <taxon>Porphyromonadaceae</taxon>
        <taxon>Porphyromonas</taxon>
    </lineage>
</organism>
<dbReference type="STRING" id="553175.POREN0001_1631"/>
<name>C3JCL6_POREA</name>
<gene>
    <name evidence="1" type="primary">thiS</name>
    <name evidence="1" type="ORF">POREN0001_1631</name>
</gene>
<dbReference type="SUPFAM" id="SSF54285">
    <property type="entry name" value="MoaD/ThiS"/>
    <property type="match status" value="1"/>
</dbReference>
<dbReference type="EMBL" id="ACNN01000034">
    <property type="protein sequence ID" value="EEN82073.1"/>
    <property type="molecule type" value="Genomic_DNA"/>
</dbReference>
<accession>C3JCL6</accession>
<dbReference type="AlphaFoldDB" id="C3JCL6"/>
<dbReference type="InterPro" id="IPR003749">
    <property type="entry name" value="ThiS/MoaD-like"/>
</dbReference>
<evidence type="ECO:0000313" key="2">
    <source>
        <dbReference type="Proteomes" id="UP000004295"/>
    </source>
</evidence>
<dbReference type="Gene3D" id="3.10.20.30">
    <property type="match status" value="1"/>
</dbReference>
<dbReference type="NCBIfam" id="TIGR01683">
    <property type="entry name" value="thiS"/>
    <property type="match status" value="1"/>
</dbReference>
<dbReference type="Proteomes" id="UP000004295">
    <property type="component" value="Unassembled WGS sequence"/>
</dbReference>
<dbReference type="InterPro" id="IPR010035">
    <property type="entry name" value="Thi_S"/>
</dbReference>
<reference evidence="1 2" key="1">
    <citation type="submission" date="2009-04" db="EMBL/GenBank/DDBJ databases">
        <authorList>
            <person name="Sebastian Y."/>
            <person name="Madupu R."/>
            <person name="Durkin A.S."/>
            <person name="Torralba M."/>
            <person name="Methe B."/>
            <person name="Sutton G.G."/>
            <person name="Strausberg R.L."/>
            <person name="Nelson K.E."/>
        </authorList>
    </citation>
    <scope>NUCLEOTIDE SEQUENCE [LARGE SCALE GENOMIC DNA]</scope>
    <source>
        <strain evidence="2">ATCC 35406 / BCRC 14492 / JCM 8526 / NCTC 13058 / HG 370</strain>
    </source>
</reference>
<dbReference type="PANTHER" id="PTHR34472:SF1">
    <property type="entry name" value="SULFUR CARRIER PROTEIN THIS"/>
    <property type="match status" value="1"/>
</dbReference>
<dbReference type="PANTHER" id="PTHR34472">
    <property type="entry name" value="SULFUR CARRIER PROTEIN THIS"/>
    <property type="match status" value="1"/>
</dbReference>
<keyword evidence="2" id="KW-1185">Reference proteome</keyword>
<evidence type="ECO:0000313" key="1">
    <source>
        <dbReference type="EMBL" id="EEN82073.1"/>
    </source>
</evidence>
<dbReference type="InterPro" id="IPR016155">
    <property type="entry name" value="Mopterin_synth/thiamin_S_b"/>
</dbReference>
<comment type="caution">
    <text evidence="1">The sequence shown here is derived from an EMBL/GenBank/DDBJ whole genome shotgun (WGS) entry which is preliminary data.</text>
</comment>